<dbReference type="Gene3D" id="2.130.10.10">
    <property type="entry name" value="YVTN repeat-like/Quinoprotein amine dehydrogenase"/>
    <property type="match status" value="1"/>
</dbReference>
<keyword evidence="3" id="KW-1185">Reference proteome</keyword>
<dbReference type="InterPro" id="IPR013431">
    <property type="entry name" value="Delta_60_rpt"/>
</dbReference>
<dbReference type="EMBL" id="BOOY01000030">
    <property type="protein sequence ID" value="GIJ04976.1"/>
    <property type="molecule type" value="Genomic_DNA"/>
</dbReference>
<dbReference type="Pfam" id="PF17164">
    <property type="entry name" value="DUF5122"/>
    <property type="match status" value="3"/>
</dbReference>
<evidence type="ECO:0000313" key="2">
    <source>
        <dbReference type="EMBL" id="GIJ04976.1"/>
    </source>
</evidence>
<accession>A0A8J4DKJ8</accession>
<organism evidence="2 3">
    <name type="scientific">Spirilliplanes yamanashiensis</name>
    <dbReference type="NCBI Taxonomy" id="42233"/>
    <lineage>
        <taxon>Bacteria</taxon>
        <taxon>Bacillati</taxon>
        <taxon>Actinomycetota</taxon>
        <taxon>Actinomycetes</taxon>
        <taxon>Micromonosporales</taxon>
        <taxon>Micromonosporaceae</taxon>
        <taxon>Spirilliplanes</taxon>
    </lineage>
</organism>
<dbReference type="InterPro" id="IPR015943">
    <property type="entry name" value="WD40/YVTN_repeat-like_dom_sf"/>
</dbReference>
<sequence length="637" mass="65384">MLAAIAVAIPTSVFGLTATAAHAAPSTPVTSTLVSANPADNVPHALNGAAYAFAEIGNTVYVGGSFTSVRAAAGTATARNYLFAYDRTSGALQTSFAPVLDGAVQALAVTPDGRLVAGGAFRTVNGVARRNLVALDPATGSTVTSWVGRGDGGLVRRLVVRGNSLYVAGAFHWVNGTQHSLLARLNATTGAIDPTFQIDASVARRGAELVWGLDVAPDGRTLVAVGNFTRVNGQARNQVVLVDMSGTPTVANWDTQRYVPPCASTTFPFYARDVDFADDGSYFVIAADGGRGTGAYCDTLTRWETGARGTALDATWVQDTGRDSITSVEAADNVVYLAGHFRWLNNANGTDNPGAGAVDRYGYGALNPINGMPMAWNPTRSGAPAGTVSWGPVVFELFRGATGLFAGFDSDGLGREYHGRLGMFPLAGGRTVAAVNAPSATPGFLYLGGGAAGTLTRVPFDGTALGAPVAGGQPNIVAPGAAFALGNRVYFARTDRTAGTNGQLWVTTFNRGAAGAPWLGSGYNAWFGASSLTGAFYLDGRMYYTVAGDDRLFARYLEPDGSVVGCTAFVVPTQGVAWGSVRGMTYAAGRIVHGTTGGALRAVPFAGASVDGAAAVTLATGSPAAAWSSPTLFYATS</sequence>
<dbReference type="Proteomes" id="UP000652013">
    <property type="component" value="Unassembled WGS sequence"/>
</dbReference>
<comment type="caution">
    <text evidence="2">The sequence shown here is derived from an EMBL/GenBank/DDBJ whole genome shotgun (WGS) entry which is preliminary data.</text>
</comment>
<dbReference type="SUPFAM" id="SSF82171">
    <property type="entry name" value="DPP6 N-terminal domain-like"/>
    <property type="match status" value="1"/>
</dbReference>
<feature type="chain" id="PRO_5035219059" evidence="1">
    <location>
        <begin position="24"/>
        <end position="637"/>
    </location>
</feature>
<dbReference type="RefSeq" id="WP_370872044.1">
    <property type="nucleotide sequence ID" value="NZ_BAAAGJ010000018.1"/>
</dbReference>
<name>A0A8J4DKJ8_9ACTN</name>
<evidence type="ECO:0000256" key="1">
    <source>
        <dbReference type="SAM" id="SignalP"/>
    </source>
</evidence>
<keyword evidence="1" id="KW-0732">Signal</keyword>
<proteinExistence type="predicted"/>
<dbReference type="AlphaFoldDB" id="A0A8J4DKJ8"/>
<feature type="signal peptide" evidence="1">
    <location>
        <begin position="1"/>
        <end position="23"/>
    </location>
</feature>
<evidence type="ECO:0000313" key="3">
    <source>
        <dbReference type="Proteomes" id="UP000652013"/>
    </source>
</evidence>
<reference evidence="2" key="1">
    <citation type="submission" date="2021-01" db="EMBL/GenBank/DDBJ databases">
        <title>Whole genome shotgun sequence of Spirilliplanes yamanashiensis NBRC 15828.</title>
        <authorList>
            <person name="Komaki H."/>
            <person name="Tamura T."/>
        </authorList>
    </citation>
    <scope>NUCLEOTIDE SEQUENCE</scope>
    <source>
        <strain evidence="2">NBRC 15828</strain>
    </source>
</reference>
<gene>
    <name evidence="2" type="ORF">Sya03_43280</name>
</gene>
<protein>
    <submittedName>
        <fullName evidence="2">Uncharacterized protein</fullName>
    </submittedName>
</protein>